<dbReference type="Proteomes" id="UP000321080">
    <property type="component" value="Unassembled WGS sequence"/>
</dbReference>
<organism evidence="2 3">
    <name type="scientific">Seonamhaeicola maritimus</name>
    <dbReference type="NCBI Taxonomy" id="2591822"/>
    <lineage>
        <taxon>Bacteria</taxon>
        <taxon>Pseudomonadati</taxon>
        <taxon>Bacteroidota</taxon>
        <taxon>Flavobacteriia</taxon>
        <taxon>Flavobacteriales</taxon>
        <taxon>Flavobacteriaceae</taxon>
    </lineage>
</organism>
<dbReference type="Pfam" id="PF00059">
    <property type="entry name" value="Lectin_C"/>
    <property type="match status" value="1"/>
</dbReference>
<dbReference type="InterPro" id="IPR016186">
    <property type="entry name" value="C-type_lectin-like/link_sf"/>
</dbReference>
<feature type="domain" description="C-type lectin" evidence="1">
    <location>
        <begin position="251"/>
        <end position="368"/>
    </location>
</feature>
<dbReference type="AlphaFoldDB" id="A0A5C7GIZ1"/>
<evidence type="ECO:0000313" key="3">
    <source>
        <dbReference type="Proteomes" id="UP000321080"/>
    </source>
</evidence>
<dbReference type="SUPFAM" id="SSF82185">
    <property type="entry name" value="Histone H3 K4-specific methyltransferase SET7/9 N-terminal domain"/>
    <property type="match status" value="2"/>
</dbReference>
<evidence type="ECO:0000259" key="1">
    <source>
        <dbReference type="PROSITE" id="PS50041"/>
    </source>
</evidence>
<dbReference type="InterPro" id="IPR011652">
    <property type="entry name" value="MORN_2"/>
</dbReference>
<dbReference type="InterPro" id="IPR001304">
    <property type="entry name" value="C-type_lectin-like"/>
</dbReference>
<dbReference type="Gene3D" id="3.10.100.10">
    <property type="entry name" value="Mannose-Binding Protein A, subunit A"/>
    <property type="match status" value="1"/>
</dbReference>
<dbReference type="PANTHER" id="PTHR33706:SF1">
    <property type="entry name" value="TPR REPEAT PROTEIN"/>
    <property type="match status" value="1"/>
</dbReference>
<reference evidence="2 3" key="1">
    <citation type="submission" date="2019-08" db="EMBL/GenBank/DDBJ databases">
        <title>Seonamhaeicola sediminis sp. nov., isolated from marine sediment.</title>
        <authorList>
            <person name="Cao W.R."/>
        </authorList>
    </citation>
    <scope>NUCLEOTIDE SEQUENCE [LARGE SCALE GENOMIC DNA]</scope>
    <source>
        <strain evidence="2 3">1505</strain>
    </source>
</reference>
<gene>
    <name evidence="2" type="ORF">FUA22_12405</name>
</gene>
<comment type="caution">
    <text evidence="2">The sequence shown here is derived from an EMBL/GenBank/DDBJ whole genome shotgun (WGS) entry which is preliminary data.</text>
</comment>
<dbReference type="PANTHER" id="PTHR33706">
    <property type="entry name" value="MORN VARIANT REPEAT PROTEIN"/>
    <property type="match status" value="1"/>
</dbReference>
<dbReference type="CDD" id="cd00037">
    <property type="entry name" value="CLECT"/>
    <property type="match status" value="1"/>
</dbReference>
<dbReference type="Gene3D" id="3.90.930.1">
    <property type="match status" value="1"/>
</dbReference>
<dbReference type="SUPFAM" id="SSF56436">
    <property type="entry name" value="C-type lectin-like"/>
    <property type="match status" value="1"/>
</dbReference>
<dbReference type="PROSITE" id="PS50041">
    <property type="entry name" value="C_TYPE_LECTIN_2"/>
    <property type="match status" value="1"/>
</dbReference>
<dbReference type="SMART" id="SM00034">
    <property type="entry name" value="CLECT"/>
    <property type="match status" value="1"/>
</dbReference>
<dbReference type="OrthoDB" id="649093at2"/>
<accession>A0A5C7GIZ1</accession>
<protein>
    <recommendedName>
        <fullName evidence="1">C-type lectin domain-containing protein</fullName>
    </recommendedName>
</protein>
<evidence type="ECO:0000313" key="2">
    <source>
        <dbReference type="EMBL" id="TXG37351.1"/>
    </source>
</evidence>
<sequence length="380" mass="44027">MIHLYNQPMKKLLLLLFIAPVIMFGQKEKIINVNDITQINGIFYFKLDSTLVSGKVTGKVSEWYENGQLKKQGTFKDGKAVGITEIWYENGPLRTHGRFKNGNKDGLWKEWYENGQLMAKATFEDGNLDGLNKEWYENGQLKSNGRLKNGKKDGVWKKWYKKNGQLMAKATFEDGNLDGFIKEWYENGQLKLERRFLDGKMEGFPRFWDEDGRVISEKTYKDVQQIKRDLPQTIACYKKDEIPILVNKFNYSGHHYKYIKKSVSWDVAKQLAEKEGGYLAVFETLEEMNYVTAASRKKSTYWVGISDSQKEGNWIWVNGKMINNNMLGYLENGNDLDNRDYGHIMLQRGLMSRHISGGLPKGWKGQMCVSGYLIEFDSID</sequence>
<keyword evidence="3" id="KW-1185">Reference proteome</keyword>
<dbReference type="Gene3D" id="2.20.110.10">
    <property type="entry name" value="Histone H3 K4-specific methyltransferase SET7/9 N-terminal domain"/>
    <property type="match status" value="1"/>
</dbReference>
<dbReference type="EMBL" id="VRKQ01000010">
    <property type="protein sequence ID" value="TXG37351.1"/>
    <property type="molecule type" value="Genomic_DNA"/>
</dbReference>
<proteinExistence type="predicted"/>
<dbReference type="Pfam" id="PF07661">
    <property type="entry name" value="MORN_2"/>
    <property type="match status" value="5"/>
</dbReference>
<dbReference type="InterPro" id="IPR016187">
    <property type="entry name" value="CTDL_fold"/>
</dbReference>
<name>A0A5C7GIZ1_9FLAO</name>